<keyword evidence="7" id="KW-0699">rRNA-binding</keyword>
<dbReference type="GO" id="GO:0070181">
    <property type="term" value="F:small ribosomal subunit rRNA binding"/>
    <property type="evidence" value="ECO:0007669"/>
    <property type="project" value="UniProtKB-UniRule"/>
</dbReference>
<dbReference type="SUPFAM" id="SSF52540">
    <property type="entry name" value="P-loop containing nucleoside triphosphate hydrolases"/>
    <property type="match status" value="1"/>
</dbReference>
<dbReference type="FunFam" id="3.30.300.20:FF:000003">
    <property type="entry name" value="GTPase Era"/>
    <property type="match status" value="1"/>
</dbReference>
<feature type="region of interest" description="G2" evidence="8">
    <location>
        <begin position="45"/>
        <end position="49"/>
    </location>
</feature>
<evidence type="ECO:0000256" key="4">
    <source>
        <dbReference type="ARBA" id="ARBA00022741"/>
    </source>
</evidence>
<feature type="binding site" evidence="7">
    <location>
        <begin position="19"/>
        <end position="26"/>
    </location>
    <ligand>
        <name>GTP</name>
        <dbReference type="ChEBI" id="CHEBI:37565"/>
    </ligand>
</feature>
<feature type="region of interest" description="G3" evidence="8">
    <location>
        <begin position="66"/>
        <end position="69"/>
    </location>
</feature>
<dbReference type="FunFam" id="3.40.50.300:FF:000094">
    <property type="entry name" value="GTPase Era"/>
    <property type="match status" value="1"/>
</dbReference>
<gene>
    <name evidence="7" type="primary">era</name>
    <name evidence="12" type="ORF">HGMM_F34F02C40</name>
</gene>
<dbReference type="GO" id="GO:0005525">
    <property type="term" value="F:GTP binding"/>
    <property type="evidence" value="ECO:0007669"/>
    <property type="project" value="UniProtKB-UniRule"/>
</dbReference>
<dbReference type="AlphaFoldDB" id="H5SIW7"/>
<evidence type="ECO:0000256" key="1">
    <source>
        <dbReference type="ARBA" id="ARBA00007921"/>
    </source>
</evidence>
<comment type="subunit">
    <text evidence="7">Monomer.</text>
</comment>
<organism evidence="12">
    <name type="scientific">uncultured Acidobacteriota bacterium</name>
    <dbReference type="NCBI Taxonomy" id="171953"/>
    <lineage>
        <taxon>Bacteria</taxon>
        <taxon>Pseudomonadati</taxon>
        <taxon>Acidobacteriota</taxon>
        <taxon>environmental samples</taxon>
    </lineage>
</organism>
<evidence type="ECO:0000256" key="8">
    <source>
        <dbReference type="PROSITE-ProRule" id="PRU01050"/>
    </source>
</evidence>
<dbReference type="CDD" id="cd22534">
    <property type="entry name" value="KH-II_Era"/>
    <property type="match status" value="1"/>
</dbReference>
<dbReference type="PROSITE" id="PS50823">
    <property type="entry name" value="KH_TYPE_2"/>
    <property type="match status" value="1"/>
</dbReference>
<feature type="binding site" evidence="7">
    <location>
        <begin position="128"/>
        <end position="131"/>
    </location>
    <ligand>
        <name>GTP</name>
        <dbReference type="ChEBI" id="CHEBI:37565"/>
    </ligand>
</feature>
<evidence type="ECO:0000256" key="9">
    <source>
        <dbReference type="RuleBase" id="RU003761"/>
    </source>
</evidence>
<feature type="domain" description="KH type-2" evidence="10">
    <location>
        <begin position="210"/>
        <end position="286"/>
    </location>
</feature>
<reference evidence="12" key="1">
    <citation type="journal article" date="2005" name="Environ. Microbiol.">
        <title>Genetic and functional properties of uncultivated thermophilic crenarchaeotes from a subsurface gold mine as revealed by analysis of genome fragments.</title>
        <authorList>
            <person name="Nunoura T."/>
            <person name="Hirayama H."/>
            <person name="Takami H."/>
            <person name="Oida H."/>
            <person name="Nishi S."/>
            <person name="Shimamura S."/>
            <person name="Suzuki Y."/>
            <person name="Inagaki F."/>
            <person name="Takai K."/>
            <person name="Nealson K.H."/>
            <person name="Horikoshi K."/>
        </authorList>
    </citation>
    <scope>NUCLEOTIDE SEQUENCE</scope>
</reference>
<dbReference type="Gene3D" id="3.30.300.20">
    <property type="match status" value="1"/>
</dbReference>
<keyword evidence="7" id="KW-1003">Cell membrane</keyword>
<reference evidence="12" key="2">
    <citation type="journal article" date="2012" name="PLoS ONE">
        <title>A Deeply Branching Thermophilic Bacterium with an Ancient Acetyl-CoA Pathway Dominates a Subsurface Ecosystem.</title>
        <authorList>
            <person name="Takami H."/>
            <person name="Noguchi H."/>
            <person name="Takaki Y."/>
            <person name="Uchiyama I."/>
            <person name="Toyoda A."/>
            <person name="Nishi S."/>
            <person name="Chee G.-J."/>
            <person name="Arai W."/>
            <person name="Nunoura T."/>
            <person name="Itoh T."/>
            <person name="Hattori M."/>
            <person name="Takai K."/>
        </authorList>
    </citation>
    <scope>NUCLEOTIDE SEQUENCE</scope>
</reference>
<sequence>MSENAAERVTKSGFVALIGRPNVGKSTLLNRLIGQKIAAVSDKPQTTRWRIRGILTRPEGQIIFVDTPGIHKPIHRMNERMMRAVEAAIADVDLLLLMTDVTESFGSGDRFVLEMVKRAGKPTFLLLNKIDRLKDKRQLLPLIDRYRREYDFVEYLPISALTGEGVDLLLQSLFEHLPEGPLYYPEGEITDQPERVLVAEIVREKLLMVTREEIPYVTAVYTESFKEENGLLRIHCVILVERESQKPIIIGKGGERLKRIGTLAREEIEFLFGKKVFLELYVKVREKWRENDALLTQLGLER</sequence>
<dbReference type="HAMAP" id="MF_00367">
    <property type="entry name" value="GTPase_Era"/>
    <property type="match status" value="1"/>
</dbReference>
<dbReference type="Gene3D" id="3.40.50.300">
    <property type="entry name" value="P-loop containing nucleotide triphosphate hydrolases"/>
    <property type="match status" value="1"/>
</dbReference>
<dbReference type="CDD" id="cd04163">
    <property type="entry name" value="Era"/>
    <property type="match status" value="1"/>
</dbReference>
<keyword evidence="4 7" id="KW-0547">Nucleotide-binding</keyword>
<feature type="domain" description="Era-type G" evidence="11">
    <location>
        <begin position="11"/>
        <end position="179"/>
    </location>
</feature>
<comment type="subcellular location">
    <subcellularLocation>
        <location evidence="7">Cytoplasm</location>
    </subcellularLocation>
    <subcellularLocation>
        <location evidence="7">Cell membrane</location>
        <topology evidence="7">Peripheral membrane protein</topology>
    </subcellularLocation>
</comment>
<dbReference type="GO" id="GO:0003924">
    <property type="term" value="F:GTPase activity"/>
    <property type="evidence" value="ECO:0007669"/>
    <property type="project" value="UniProtKB-UniRule"/>
</dbReference>
<evidence type="ECO:0000313" key="12">
    <source>
        <dbReference type="EMBL" id="BAL56103.1"/>
    </source>
</evidence>
<name>H5SIW7_9BACT</name>
<dbReference type="InterPro" id="IPR004044">
    <property type="entry name" value="KH_dom_type_2"/>
</dbReference>
<dbReference type="NCBIfam" id="TIGR00436">
    <property type="entry name" value="era"/>
    <property type="match status" value="1"/>
</dbReference>
<proteinExistence type="inferred from homology"/>
<protein>
    <recommendedName>
        <fullName evidence="2 7">GTPase Era</fullName>
    </recommendedName>
</protein>
<keyword evidence="7" id="KW-0963">Cytoplasm</keyword>
<feature type="region of interest" description="G1" evidence="8">
    <location>
        <begin position="19"/>
        <end position="26"/>
    </location>
</feature>
<dbReference type="GO" id="GO:0005829">
    <property type="term" value="C:cytosol"/>
    <property type="evidence" value="ECO:0007669"/>
    <property type="project" value="TreeGrafter"/>
</dbReference>
<keyword evidence="5 7" id="KW-0694">RNA-binding</keyword>
<dbReference type="EMBL" id="AP011737">
    <property type="protein sequence ID" value="BAL56103.1"/>
    <property type="molecule type" value="Genomic_DNA"/>
</dbReference>
<dbReference type="NCBIfam" id="NF000908">
    <property type="entry name" value="PRK00089.1"/>
    <property type="match status" value="1"/>
</dbReference>
<dbReference type="GO" id="GO:0005886">
    <property type="term" value="C:plasma membrane"/>
    <property type="evidence" value="ECO:0007669"/>
    <property type="project" value="UniProtKB-SubCell"/>
</dbReference>
<feature type="binding site" evidence="7">
    <location>
        <begin position="66"/>
        <end position="70"/>
    </location>
    <ligand>
        <name>GTP</name>
        <dbReference type="ChEBI" id="CHEBI:37565"/>
    </ligand>
</feature>
<dbReference type="InterPro" id="IPR005662">
    <property type="entry name" value="GTPase_Era-like"/>
</dbReference>
<dbReference type="PANTHER" id="PTHR42698:SF1">
    <property type="entry name" value="GTPASE ERA, MITOCHONDRIAL"/>
    <property type="match status" value="1"/>
</dbReference>
<dbReference type="GO" id="GO:0043024">
    <property type="term" value="F:ribosomal small subunit binding"/>
    <property type="evidence" value="ECO:0007669"/>
    <property type="project" value="TreeGrafter"/>
</dbReference>
<dbReference type="SUPFAM" id="SSF54814">
    <property type="entry name" value="Prokaryotic type KH domain (KH-domain type II)"/>
    <property type="match status" value="1"/>
</dbReference>
<dbReference type="PROSITE" id="PS51713">
    <property type="entry name" value="G_ERA"/>
    <property type="match status" value="1"/>
</dbReference>
<dbReference type="Pfam" id="PF01926">
    <property type="entry name" value="MMR_HSR1"/>
    <property type="match status" value="1"/>
</dbReference>
<comment type="function">
    <text evidence="7">An essential GTPase that binds both GDP and GTP, with rapid nucleotide exchange. Plays a role in 16S rRNA processing and 30S ribosomal subunit biogenesis and possibly also in cell cycle regulation and energy metabolism.</text>
</comment>
<feature type="region of interest" description="G4" evidence="8">
    <location>
        <begin position="128"/>
        <end position="131"/>
    </location>
</feature>
<evidence type="ECO:0000256" key="2">
    <source>
        <dbReference type="ARBA" id="ARBA00020484"/>
    </source>
</evidence>
<feature type="region of interest" description="G5" evidence="8">
    <location>
        <begin position="158"/>
        <end position="160"/>
    </location>
</feature>
<dbReference type="InterPro" id="IPR009019">
    <property type="entry name" value="KH_sf_prok-type"/>
</dbReference>
<keyword evidence="7" id="KW-0472">Membrane</keyword>
<dbReference type="InterPro" id="IPR006073">
    <property type="entry name" value="GTP-bd"/>
</dbReference>
<dbReference type="NCBIfam" id="TIGR00231">
    <property type="entry name" value="small_GTP"/>
    <property type="match status" value="1"/>
</dbReference>
<evidence type="ECO:0000259" key="10">
    <source>
        <dbReference type="PROSITE" id="PS50823"/>
    </source>
</evidence>
<dbReference type="Pfam" id="PF07650">
    <property type="entry name" value="KH_2"/>
    <property type="match status" value="1"/>
</dbReference>
<dbReference type="InterPro" id="IPR027417">
    <property type="entry name" value="P-loop_NTPase"/>
</dbReference>
<comment type="similarity">
    <text evidence="1 7 8 9">Belongs to the TRAFAC class TrmE-Era-EngA-EngB-Septin-like GTPase superfamily. Era GTPase family.</text>
</comment>
<evidence type="ECO:0000256" key="3">
    <source>
        <dbReference type="ARBA" id="ARBA00022517"/>
    </source>
</evidence>
<dbReference type="PANTHER" id="PTHR42698">
    <property type="entry name" value="GTPASE ERA"/>
    <property type="match status" value="1"/>
</dbReference>
<evidence type="ECO:0000256" key="6">
    <source>
        <dbReference type="ARBA" id="ARBA00023134"/>
    </source>
</evidence>
<evidence type="ECO:0000259" key="11">
    <source>
        <dbReference type="PROSITE" id="PS51713"/>
    </source>
</evidence>
<evidence type="ECO:0000256" key="7">
    <source>
        <dbReference type="HAMAP-Rule" id="MF_00367"/>
    </source>
</evidence>
<keyword evidence="3 7" id="KW-0690">Ribosome biogenesis</keyword>
<evidence type="ECO:0000256" key="5">
    <source>
        <dbReference type="ARBA" id="ARBA00022884"/>
    </source>
</evidence>
<dbReference type="InterPro" id="IPR015946">
    <property type="entry name" value="KH_dom-like_a/b"/>
</dbReference>
<keyword evidence="6 7" id="KW-0342">GTP-binding</keyword>
<accession>H5SIW7</accession>
<dbReference type="InterPro" id="IPR005225">
    <property type="entry name" value="Small_GTP-bd"/>
</dbReference>
<dbReference type="InterPro" id="IPR030388">
    <property type="entry name" value="G_ERA_dom"/>
</dbReference>
<dbReference type="GO" id="GO:0000028">
    <property type="term" value="P:ribosomal small subunit assembly"/>
    <property type="evidence" value="ECO:0007669"/>
    <property type="project" value="TreeGrafter"/>
</dbReference>